<protein>
    <recommendedName>
        <fullName evidence="3">YceI family protein</fullName>
    </recommendedName>
</protein>
<name>A0ABU4RBQ5_9FLAO</name>
<accession>A0ABU4RBQ5</accession>
<gene>
    <name evidence="1" type="ORF">SGQ83_10015</name>
</gene>
<dbReference type="RefSeq" id="WP_047775899.1">
    <property type="nucleotide sequence ID" value="NZ_CP087134.1"/>
</dbReference>
<evidence type="ECO:0000313" key="1">
    <source>
        <dbReference type="EMBL" id="MDX6189686.1"/>
    </source>
</evidence>
<reference evidence="1 2" key="1">
    <citation type="submission" date="2023-11" db="EMBL/GenBank/DDBJ databases">
        <title>Unpublished Manusciprt.</title>
        <authorList>
            <person name="Saticioglu I.B."/>
            <person name="Ay H."/>
            <person name="Ajmi N."/>
            <person name="Altun S."/>
            <person name="Duman M."/>
        </authorList>
    </citation>
    <scope>NUCLEOTIDE SEQUENCE [LARGE SCALE GENOMIC DNA]</scope>
    <source>
        <strain evidence="1 2">Fl-318</strain>
    </source>
</reference>
<dbReference type="Proteomes" id="UP001273350">
    <property type="component" value="Unassembled WGS sequence"/>
</dbReference>
<keyword evidence="2" id="KW-1185">Reference proteome</keyword>
<organism evidence="1 2">
    <name type="scientific">Flavobacterium cupriresistens</name>
    <dbReference type="NCBI Taxonomy" id="2893885"/>
    <lineage>
        <taxon>Bacteria</taxon>
        <taxon>Pseudomonadati</taxon>
        <taxon>Bacteroidota</taxon>
        <taxon>Flavobacteriia</taxon>
        <taxon>Flavobacteriales</taxon>
        <taxon>Flavobacteriaceae</taxon>
        <taxon>Flavobacterium</taxon>
    </lineage>
</organism>
<comment type="caution">
    <text evidence="1">The sequence shown here is derived from an EMBL/GenBank/DDBJ whole genome shotgun (WGS) entry which is preliminary data.</text>
</comment>
<dbReference type="EMBL" id="JAWXVI010000005">
    <property type="protein sequence ID" value="MDX6189686.1"/>
    <property type="molecule type" value="Genomic_DNA"/>
</dbReference>
<evidence type="ECO:0000313" key="2">
    <source>
        <dbReference type="Proteomes" id="UP001273350"/>
    </source>
</evidence>
<evidence type="ECO:0008006" key="3">
    <source>
        <dbReference type="Google" id="ProtNLM"/>
    </source>
</evidence>
<proteinExistence type="predicted"/>
<sequence length="183" mass="21022">MRKLVIIVMLGLVSFLVLGSARPTFYPDDTILIIKMIEIKISGKSTIGDYNCDNSLLKKDTIFLNLNKRNNIVAEIPMLRFDCRHRIMTKDFQTTVKVKKYPTSSVTIYDIRTYGKNYKCNLSFLITDKTFKYKDIILNTSGNKIEGIINLSFSEIGLEPPVRMAGLVKVKDEIQIDFFLHKN</sequence>